<sequence>MATTTPRIAIIGAGPAGLMLASILRHNNISCTVFERDSSAVARAQGGTLDIHEYSGQKALDAAGLLDKFRAVVRPGGEAIRILKKDGTVLFEDNGEHESETEGDNANPTTCQPAPCTGVVESYP</sequence>
<proteinExistence type="predicted"/>
<dbReference type="EMBL" id="JAPESX010001085">
    <property type="protein sequence ID" value="KAJ8117573.1"/>
    <property type="molecule type" value="Genomic_DNA"/>
</dbReference>
<comment type="caution">
    <text evidence="1">The sequence shown here is derived from an EMBL/GenBank/DDBJ whole genome shotgun (WGS) entry which is preliminary data.</text>
</comment>
<dbReference type="Proteomes" id="UP001153334">
    <property type="component" value="Unassembled WGS sequence"/>
</dbReference>
<keyword evidence="2" id="KW-1185">Reference proteome</keyword>
<gene>
    <name evidence="1" type="ORF">ONZ43_g4182</name>
</gene>
<evidence type="ECO:0000313" key="2">
    <source>
        <dbReference type="Proteomes" id="UP001153334"/>
    </source>
</evidence>
<accession>A0ACC2IQU4</accession>
<name>A0ACC2IQU4_9PEZI</name>
<protein>
    <submittedName>
        <fullName evidence="1">Uncharacterized protein</fullName>
    </submittedName>
</protein>
<evidence type="ECO:0000313" key="1">
    <source>
        <dbReference type="EMBL" id="KAJ8117573.1"/>
    </source>
</evidence>
<reference evidence="1" key="1">
    <citation type="submission" date="2022-11" db="EMBL/GenBank/DDBJ databases">
        <title>Genome Sequence of Nemania bipapillata.</title>
        <authorList>
            <person name="Buettner E."/>
        </authorList>
    </citation>
    <scope>NUCLEOTIDE SEQUENCE</scope>
    <source>
        <strain evidence="1">CP14</strain>
    </source>
</reference>
<organism evidence="1 2">
    <name type="scientific">Nemania bipapillata</name>
    <dbReference type="NCBI Taxonomy" id="110536"/>
    <lineage>
        <taxon>Eukaryota</taxon>
        <taxon>Fungi</taxon>
        <taxon>Dikarya</taxon>
        <taxon>Ascomycota</taxon>
        <taxon>Pezizomycotina</taxon>
        <taxon>Sordariomycetes</taxon>
        <taxon>Xylariomycetidae</taxon>
        <taxon>Xylariales</taxon>
        <taxon>Xylariaceae</taxon>
        <taxon>Nemania</taxon>
    </lineage>
</organism>